<organism evidence="3 4">
    <name type="scientific">Allonocardiopsis opalescens</name>
    <dbReference type="NCBI Taxonomy" id="1144618"/>
    <lineage>
        <taxon>Bacteria</taxon>
        <taxon>Bacillati</taxon>
        <taxon>Actinomycetota</taxon>
        <taxon>Actinomycetes</taxon>
        <taxon>Streptosporangiales</taxon>
        <taxon>Allonocardiopsis</taxon>
    </lineage>
</organism>
<evidence type="ECO:0000313" key="4">
    <source>
        <dbReference type="Proteomes" id="UP000237846"/>
    </source>
</evidence>
<dbReference type="RefSeq" id="WP_106242456.1">
    <property type="nucleotide sequence ID" value="NZ_PVZC01000002.1"/>
</dbReference>
<feature type="region of interest" description="Disordered" evidence="1">
    <location>
        <begin position="1"/>
        <end position="67"/>
    </location>
</feature>
<protein>
    <recommendedName>
        <fullName evidence="5">DUF4190 domain-containing protein</fullName>
    </recommendedName>
</protein>
<sequence>MSDQWGAQGWNGPGGQNPYPPPGHGGPTGGYGAAQGPTGGYGAGGYGPGGYGPPPGPPPPGPGQGGPGPANTLAIVGLVLNCLGLFACCLSVFVLFTSLGGIVCAILALSLRSPNPSTTKGLANASVALAGASLVICVIFVALYGVGLLSAFMSY</sequence>
<feature type="transmembrane region" description="Helical" evidence="2">
    <location>
        <begin position="121"/>
        <end position="146"/>
    </location>
</feature>
<proteinExistence type="predicted"/>
<reference evidence="3 4" key="1">
    <citation type="submission" date="2018-03" db="EMBL/GenBank/DDBJ databases">
        <title>Genomic Encyclopedia of Archaeal and Bacterial Type Strains, Phase II (KMG-II): from individual species to whole genera.</title>
        <authorList>
            <person name="Goeker M."/>
        </authorList>
    </citation>
    <scope>NUCLEOTIDE SEQUENCE [LARGE SCALE GENOMIC DNA]</scope>
    <source>
        <strain evidence="3 4">DSM 45601</strain>
    </source>
</reference>
<gene>
    <name evidence="3" type="ORF">CLV72_102300</name>
</gene>
<feature type="transmembrane region" description="Helical" evidence="2">
    <location>
        <begin position="83"/>
        <end position="109"/>
    </location>
</feature>
<accession>A0A2T0Q9U7</accession>
<dbReference type="Proteomes" id="UP000237846">
    <property type="component" value="Unassembled WGS sequence"/>
</dbReference>
<keyword evidence="2" id="KW-1133">Transmembrane helix</keyword>
<keyword evidence="4" id="KW-1185">Reference proteome</keyword>
<evidence type="ECO:0000256" key="2">
    <source>
        <dbReference type="SAM" id="Phobius"/>
    </source>
</evidence>
<feature type="compositionally biased region" description="Pro residues" evidence="1">
    <location>
        <begin position="51"/>
        <end position="62"/>
    </location>
</feature>
<feature type="compositionally biased region" description="Gly residues" evidence="1">
    <location>
        <begin position="25"/>
        <end position="50"/>
    </location>
</feature>
<evidence type="ECO:0008006" key="5">
    <source>
        <dbReference type="Google" id="ProtNLM"/>
    </source>
</evidence>
<dbReference type="AlphaFoldDB" id="A0A2T0Q9U7"/>
<evidence type="ECO:0000313" key="3">
    <source>
        <dbReference type="EMBL" id="PRY00669.1"/>
    </source>
</evidence>
<keyword evidence="2" id="KW-0812">Transmembrane</keyword>
<keyword evidence="2" id="KW-0472">Membrane</keyword>
<dbReference type="EMBL" id="PVZC01000002">
    <property type="protein sequence ID" value="PRY00669.1"/>
    <property type="molecule type" value="Genomic_DNA"/>
</dbReference>
<evidence type="ECO:0000256" key="1">
    <source>
        <dbReference type="SAM" id="MobiDB-lite"/>
    </source>
</evidence>
<comment type="caution">
    <text evidence="3">The sequence shown here is derived from an EMBL/GenBank/DDBJ whole genome shotgun (WGS) entry which is preliminary data.</text>
</comment>
<name>A0A2T0Q9U7_9ACTN</name>